<accession>A0A388L3U7</accession>
<comment type="caution">
    <text evidence="1">The sequence shown here is derived from an EMBL/GenBank/DDBJ whole genome shotgun (WGS) entry which is preliminary data.</text>
</comment>
<dbReference type="Proteomes" id="UP000265515">
    <property type="component" value="Unassembled WGS sequence"/>
</dbReference>
<dbReference type="Gramene" id="GBG76967">
    <property type="protein sequence ID" value="GBG76967"/>
    <property type="gene ID" value="CBR_g23297"/>
</dbReference>
<keyword evidence="2" id="KW-1185">Reference proteome</keyword>
<evidence type="ECO:0000313" key="1">
    <source>
        <dbReference type="EMBL" id="GBG76967.1"/>
    </source>
</evidence>
<sequence>MEGVVVWDSRAINRLEMPVTEVESVRREYCMDRRMERRDGAGVFSPMACWPTSSWWISATESSQRELMLRLEAPSTIGEDEGEVAEEDGAVEVVAADVIAAPVAAAAAARWEVLVWRGGMWRRGGQFLFTRVERHKVI</sequence>
<gene>
    <name evidence="1" type="ORF">CBR_g23297</name>
</gene>
<protein>
    <submittedName>
        <fullName evidence="1">Uncharacterized protein</fullName>
    </submittedName>
</protein>
<organism evidence="1 2">
    <name type="scientific">Chara braunii</name>
    <name type="common">Braun's stonewort</name>
    <dbReference type="NCBI Taxonomy" id="69332"/>
    <lineage>
        <taxon>Eukaryota</taxon>
        <taxon>Viridiplantae</taxon>
        <taxon>Streptophyta</taxon>
        <taxon>Charophyceae</taxon>
        <taxon>Charales</taxon>
        <taxon>Characeae</taxon>
        <taxon>Chara</taxon>
    </lineage>
</organism>
<evidence type="ECO:0000313" key="2">
    <source>
        <dbReference type="Proteomes" id="UP000265515"/>
    </source>
</evidence>
<dbReference type="EMBL" id="BFEA01000257">
    <property type="protein sequence ID" value="GBG76967.1"/>
    <property type="molecule type" value="Genomic_DNA"/>
</dbReference>
<reference evidence="1 2" key="1">
    <citation type="journal article" date="2018" name="Cell">
        <title>The Chara Genome: Secondary Complexity and Implications for Plant Terrestrialization.</title>
        <authorList>
            <person name="Nishiyama T."/>
            <person name="Sakayama H."/>
            <person name="Vries J.D."/>
            <person name="Buschmann H."/>
            <person name="Saint-Marcoux D."/>
            <person name="Ullrich K.K."/>
            <person name="Haas F.B."/>
            <person name="Vanderstraeten L."/>
            <person name="Becker D."/>
            <person name="Lang D."/>
            <person name="Vosolsobe S."/>
            <person name="Rombauts S."/>
            <person name="Wilhelmsson P.K.I."/>
            <person name="Janitza P."/>
            <person name="Kern R."/>
            <person name="Heyl A."/>
            <person name="Rumpler F."/>
            <person name="Villalobos L.I.A.C."/>
            <person name="Clay J.M."/>
            <person name="Skokan R."/>
            <person name="Toyoda A."/>
            <person name="Suzuki Y."/>
            <person name="Kagoshima H."/>
            <person name="Schijlen E."/>
            <person name="Tajeshwar N."/>
            <person name="Catarino B."/>
            <person name="Hetherington A.J."/>
            <person name="Saltykova A."/>
            <person name="Bonnot C."/>
            <person name="Breuninger H."/>
            <person name="Symeonidi A."/>
            <person name="Radhakrishnan G.V."/>
            <person name="Van Nieuwerburgh F."/>
            <person name="Deforce D."/>
            <person name="Chang C."/>
            <person name="Karol K.G."/>
            <person name="Hedrich R."/>
            <person name="Ulvskov P."/>
            <person name="Glockner G."/>
            <person name="Delwiche C.F."/>
            <person name="Petrasek J."/>
            <person name="Van de Peer Y."/>
            <person name="Friml J."/>
            <person name="Beilby M."/>
            <person name="Dolan L."/>
            <person name="Kohara Y."/>
            <person name="Sugano S."/>
            <person name="Fujiyama A."/>
            <person name="Delaux P.-M."/>
            <person name="Quint M."/>
            <person name="TheiBen G."/>
            <person name="Hagemann M."/>
            <person name="Harholt J."/>
            <person name="Dunand C."/>
            <person name="Zachgo S."/>
            <person name="Langdale J."/>
            <person name="Maumus F."/>
            <person name="Straeten D.V.D."/>
            <person name="Gould S.B."/>
            <person name="Rensing S.A."/>
        </authorList>
    </citation>
    <scope>NUCLEOTIDE SEQUENCE [LARGE SCALE GENOMIC DNA]</scope>
    <source>
        <strain evidence="1 2">S276</strain>
    </source>
</reference>
<name>A0A388L3U7_CHABU</name>
<dbReference type="AlphaFoldDB" id="A0A388L3U7"/>
<proteinExistence type="predicted"/>